<proteinExistence type="predicted"/>
<protein>
    <submittedName>
        <fullName evidence="1">Uncharacterized protein</fullName>
    </submittedName>
</protein>
<dbReference type="Proteomes" id="UP000274920">
    <property type="component" value="Unassembled WGS sequence"/>
</dbReference>
<dbReference type="InterPro" id="IPR020208">
    <property type="entry name" value="DUF2712"/>
</dbReference>
<name>A0A3R8R3R3_9FIRM</name>
<sequence length="136" mass="14643">MFKKQILKLKHGKRLIGAGLLGLMLMGSITAFAGNTKDRYYSATVGASGYSTPVRSKLDYTSSYILHEGDRAVYAGVYSGGVNYSANGSSYYVAVGTSSYLPNYVRENGKSSCCLRLTPAPAGSCYLHGWWSPDSI</sequence>
<comment type="caution">
    <text evidence="1">The sequence shown here is derived from an EMBL/GenBank/DDBJ whole genome shotgun (WGS) entry which is preliminary data.</text>
</comment>
<gene>
    <name evidence="1" type="ORF">EBB54_09110</name>
</gene>
<dbReference type="EMBL" id="RHJS01000002">
    <property type="protein sequence ID" value="RRK31507.1"/>
    <property type="molecule type" value="Genomic_DNA"/>
</dbReference>
<evidence type="ECO:0000313" key="1">
    <source>
        <dbReference type="EMBL" id="RRK31507.1"/>
    </source>
</evidence>
<organism evidence="1 2">
    <name type="scientific">Schaedlerella arabinosiphila</name>
    <dbReference type="NCBI Taxonomy" id="2044587"/>
    <lineage>
        <taxon>Bacteria</taxon>
        <taxon>Bacillati</taxon>
        <taxon>Bacillota</taxon>
        <taxon>Clostridia</taxon>
        <taxon>Lachnospirales</taxon>
        <taxon>Lachnospiraceae</taxon>
        <taxon>Schaedlerella</taxon>
    </lineage>
</organism>
<keyword evidence="2" id="KW-1185">Reference proteome</keyword>
<dbReference type="Pfam" id="PF10916">
    <property type="entry name" value="DUF2712"/>
    <property type="match status" value="1"/>
</dbReference>
<dbReference type="AlphaFoldDB" id="A0A3R8R3R3"/>
<reference evidence="1" key="1">
    <citation type="submission" date="2018-10" db="EMBL/GenBank/DDBJ databases">
        <title>Schaedlerella arabinophila gen. nov. sp. nov., isolated from the mouse intestinal tract and comparative analysis with the genome of the closely related altered Schaedler flora strain ASF502.</title>
        <authorList>
            <person name="Miyake S."/>
            <person name="Soh M."/>
            <person name="Seedorf H."/>
        </authorList>
    </citation>
    <scope>NUCLEOTIDE SEQUENCE [LARGE SCALE GENOMIC DNA]</scope>
    <source>
        <strain evidence="1">DSM 106076</strain>
    </source>
</reference>
<evidence type="ECO:0000313" key="2">
    <source>
        <dbReference type="Proteomes" id="UP000274920"/>
    </source>
</evidence>
<accession>A0A3R8R3R3</accession>